<keyword evidence="1" id="KW-1133">Transmembrane helix</keyword>
<keyword evidence="1" id="KW-0812">Transmembrane</keyword>
<proteinExistence type="predicted"/>
<reference evidence="3" key="2">
    <citation type="submission" date="2011-02" db="EMBL/GenBank/DDBJ databases">
        <title>The complete genome of Fluviicola taffensis DSM 16823.</title>
        <authorList>
            <consortium name="US DOE Joint Genome Institute (JGI-PGF)"/>
            <person name="Lucas S."/>
            <person name="Copeland A."/>
            <person name="Lapidus A."/>
            <person name="Bruce D."/>
            <person name="Goodwin L."/>
            <person name="Pitluck S."/>
            <person name="Kyrpides N."/>
            <person name="Mavromatis K."/>
            <person name="Ivanova N."/>
            <person name="Mikhailova N."/>
            <person name="Pagani I."/>
            <person name="Chertkov O."/>
            <person name="Detter J.C."/>
            <person name="Han C."/>
            <person name="Tapia R."/>
            <person name="Land M."/>
            <person name="Hauser L."/>
            <person name="Markowitz V."/>
            <person name="Cheng J.-F."/>
            <person name="Hugenholtz P."/>
            <person name="Woyke T."/>
            <person name="Wu D."/>
            <person name="Tindall B."/>
            <person name="Pomrenke H.G."/>
            <person name="Brambilla E."/>
            <person name="Klenk H.-P."/>
            <person name="Eisen J.A."/>
        </authorList>
    </citation>
    <scope>NUCLEOTIDE SEQUENCE [LARGE SCALE GENOMIC DNA]</scope>
    <source>
        <strain evidence="3">DSM 16823 / RW262 / RW262</strain>
    </source>
</reference>
<protein>
    <submittedName>
        <fullName evidence="2">Uncharacterized protein</fullName>
    </submittedName>
</protein>
<evidence type="ECO:0000313" key="2">
    <source>
        <dbReference type="EMBL" id="AEA44797.1"/>
    </source>
</evidence>
<evidence type="ECO:0000313" key="3">
    <source>
        <dbReference type="Proteomes" id="UP000007463"/>
    </source>
</evidence>
<name>F2IHL9_FLUTR</name>
<keyword evidence="1" id="KW-0472">Membrane</keyword>
<keyword evidence="3" id="KW-1185">Reference proteome</keyword>
<dbReference type="Proteomes" id="UP000007463">
    <property type="component" value="Chromosome"/>
</dbReference>
<dbReference type="HOGENOM" id="CLU_2381923_0_0_10"/>
<dbReference type="AlphaFoldDB" id="F2IHL9"/>
<dbReference type="STRING" id="755732.Fluta_2817"/>
<sequence length="94" mass="10823">MSSNMKTTNEMNNLDEKLRQIQKVEPSPFLFTRIQAKLEGKLSLRVSRKMALASVIGLFALIAINSWILNKAQNKQSDNLLQQMNLIESQQIYR</sequence>
<reference evidence="2 3" key="1">
    <citation type="journal article" date="2011" name="Stand. Genomic Sci.">
        <title>Complete genome sequence of the gliding freshwater bacterium Fluviicola taffensis type strain (RW262).</title>
        <authorList>
            <person name="Woyke T."/>
            <person name="Chertkov O."/>
            <person name="Lapidus A."/>
            <person name="Nolan M."/>
            <person name="Lucas S."/>
            <person name="Del Rio T.G."/>
            <person name="Tice H."/>
            <person name="Cheng J.F."/>
            <person name="Tapia R."/>
            <person name="Han C."/>
            <person name="Goodwin L."/>
            <person name="Pitluck S."/>
            <person name="Liolios K."/>
            <person name="Pagani I."/>
            <person name="Ivanova N."/>
            <person name="Huntemann M."/>
            <person name="Mavromatis K."/>
            <person name="Mikhailova N."/>
            <person name="Pati A."/>
            <person name="Chen A."/>
            <person name="Palaniappan K."/>
            <person name="Land M."/>
            <person name="Hauser L."/>
            <person name="Brambilla E.M."/>
            <person name="Rohde M."/>
            <person name="Mwirichia R."/>
            <person name="Sikorski J."/>
            <person name="Tindall B.J."/>
            <person name="Goker M."/>
            <person name="Bristow J."/>
            <person name="Eisen J.A."/>
            <person name="Markowitz V."/>
            <person name="Hugenholtz P."/>
            <person name="Klenk H.P."/>
            <person name="Kyrpides N.C."/>
        </authorList>
    </citation>
    <scope>NUCLEOTIDE SEQUENCE [LARGE SCALE GENOMIC DNA]</scope>
    <source>
        <strain evidence="3">DSM 16823 / RW262 / RW262</strain>
    </source>
</reference>
<organism evidence="2 3">
    <name type="scientific">Fluviicola taffensis (strain DSM 16823 / NCIMB 13979 / RW262)</name>
    <dbReference type="NCBI Taxonomy" id="755732"/>
    <lineage>
        <taxon>Bacteria</taxon>
        <taxon>Pseudomonadati</taxon>
        <taxon>Bacteroidota</taxon>
        <taxon>Flavobacteriia</taxon>
        <taxon>Flavobacteriales</taxon>
        <taxon>Crocinitomicaceae</taxon>
        <taxon>Fluviicola</taxon>
    </lineage>
</organism>
<dbReference type="KEGG" id="fte:Fluta_2817"/>
<feature type="transmembrane region" description="Helical" evidence="1">
    <location>
        <begin position="50"/>
        <end position="69"/>
    </location>
</feature>
<dbReference type="EMBL" id="CP002542">
    <property type="protein sequence ID" value="AEA44797.1"/>
    <property type="molecule type" value="Genomic_DNA"/>
</dbReference>
<accession>F2IHL9</accession>
<evidence type="ECO:0000256" key="1">
    <source>
        <dbReference type="SAM" id="Phobius"/>
    </source>
</evidence>
<gene>
    <name evidence="2" type="ordered locus">Fluta_2817</name>
</gene>